<dbReference type="OrthoDB" id="6779410at2759"/>
<comment type="caution">
    <text evidence="1">The sequence shown here is derived from an EMBL/GenBank/DDBJ whole genome shotgun (WGS) entry which is preliminary data.</text>
</comment>
<dbReference type="PANTHER" id="PTHR10773">
    <property type="entry name" value="DNA-DIRECTED RNA POLYMERASES I, II, AND III SUBUNIT RPABC2"/>
    <property type="match status" value="1"/>
</dbReference>
<evidence type="ECO:0000313" key="1">
    <source>
        <dbReference type="EMBL" id="CAF4935334.1"/>
    </source>
</evidence>
<accession>A0A821XA20</accession>
<keyword evidence="2" id="KW-1185">Reference proteome</keyword>
<dbReference type="Proteomes" id="UP000663880">
    <property type="component" value="Unassembled WGS sequence"/>
</dbReference>
<reference evidence="1" key="1">
    <citation type="submission" date="2021-02" db="EMBL/GenBank/DDBJ databases">
        <authorList>
            <person name="Steward A R."/>
        </authorList>
    </citation>
    <scope>NUCLEOTIDE SEQUENCE</scope>
</reference>
<gene>
    <name evidence="1" type="ORF">PMACD_LOCUS14213</name>
</gene>
<name>A0A821XA20_9NEOP</name>
<evidence type="ECO:0000313" key="2">
    <source>
        <dbReference type="Proteomes" id="UP000663880"/>
    </source>
</evidence>
<dbReference type="AlphaFoldDB" id="A0A821XA20"/>
<dbReference type="EMBL" id="CAJOBZ010000064">
    <property type="protein sequence ID" value="CAF4935334.1"/>
    <property type="molecule type" value="Genomic_DNA"/>
</dbReference>
<proteinExistence type="predicted"/>
<protein>
    <submittedName>
        <fullName evidence="1">Uncharacterized protein</fullName>
    </submittedName>
</protein>
<sequence>MFMESDDAHTSVKGSYFRRIFNTHYNLGFGAPKTDVCSKCLELNEKIKIETDPNKKNELIIEKRVHSLRAKAFFEKLKEKEDGLKIISFDCQKNLPLPKVPDQICYYSRQLYFFNLTMVEGSSTLPMIKERVFSY</sequence>
<dbReference type="PANTHER" id="PTHR10773:SF19">
    <property type="match status" value="1"/>
</dbReference>
<organism evidence="1 2">
    <name type="scientific">Pieris macdunnoughi</name>
    <dbReference type="NCBI Taxonomy" id="345717"/>
    <lineage>
        <taxon>Eukaryota</taxon>
        <taxon>Metazoa</taxon>
        <taxon>Ecdysozoa</taxon>
        <taxon>Arthropoda</taxon>
        <taxon>Hexapoda</taxon>
        <taxon>Insecta</taxon>
        <taxon>Pterygota</taxon>
        <taxon>Neoptera</taxon>
        <taxon>Endopterygota</taxon>
        <taxon>Lepidoptera</taxon>
        <taxon>Glossata</taxon>
        <taxon>Ditrysia</taxon>
        <taxon>Papilionoidea</taxon>
        <taxon>Pieridae</taxon>
        <taxon>Pierinae</taxon>
        <taxon>Pieris</taxon>
    </lineage>
</organism>